<name>A0A841CYZ1_PLAVE</name>
<dbReference type="AlphaFoldDB" id="A0A841CYZ1"/>
<dbReference type="EMBL" id="JACHJJ010000001">
    <property type="protein sequence ID" value="MBB5961165.1"/>
    <property type="molecule type" value="Genomic_DNA"/>
</dbReference>
<evidence type="ECO:0000313" key="3">
    <source>
        <dbReference type="Proteomes" id="UP000562352"/>
    </source>
</evidence>
<reference evidence="2 3" key="1">
    <citation type="submission" date="2020-08" db="EMBL/GenBank/DDBJ databases">
        <title>Genomic Encyclopedia of Type Strains, Phase III (KMG-III): the genomes of soil and plant-associated and newly described type strains.</title>
        <authorList>
            <person name="Whitman W."/>
        </authorList>
    </citation>
    <scope>NUCLEOTIDE SEQUENCE [LARGE SCALE GENOMIC DNA]</scope>
    <source>
        <strain evidence="2 3">CECT 3303</strain>
    </source>
</reference>
<accession>A0A841CYZ1</accession>
<sequence length="71" mass="7796">MSSQKPSSGVPSEGQDRRKITSRKVVGPSGGLDPADDDLGVWIERYDLAVRGVRSAWGSTKISRRLERLRA</sequence>
<comment type="caution">
    <text evidence="2">The sequence shown here is derived from an EMBL/GenBank/DDBJ whole genome shotgun (WGS) entry which is preliminary data.</text>
</comment>
<proteinExistence type="predicted"/>
<gene>
    <name evidence="2" type="ORF">FHS22_000403</name>
</gene>
<feature type="region of interest" description="Disordered" evidence="1">
    <location>
        <begin position="1"/>
        <end position="38"/>
    </location>
</feature>
<feature type="compositionally biased region" description="Polar residues" evidence="1">
    <location>
        <begin position="1"/>
        <end position="10"/>
    </location>
</feature>
<dbReference type="Proteomes" id="UP000562352">
    <property type="component" value="Unassembled WGS sequence"/>
</dbReference>
<protein>
    <submittedName>
        <fullName evidence="2">Uncharacterized protein</fullName>
    </submittedName>
</protein>
<keyword evidence="3" id="KW-1185">Reference proteome</keyword>
<evidence type="ECO:0000313" key="2">
    <source>
        <dbReference type="EMBL" id="MBB5961165.1"/>
    </source>
</evidence>
<dbReference type="RefSeq" id="WP_184937783.1">
    <property type="nucleotide sequence ID" value="NZ_BAAAWZ010000001.1"/>
</dbReference>
<evidence type="ECO:0000256" key="1">
    <source>
        <dbReference type="SAM" id="MobiDB-lite"/>
    </source>
</evidence>
<organism evidence="2 3">
    <name type="scientific">Planomonospora venezuelensis</name>
    <dbReference type="NCBI Taxonomy" id="1999"/>
    <lineage>
        <taxon>Bacteria</taxon>
        <taxon>Bacillati</taxon>
        <taxon>Actinomycetota</taxon>
        <taxon>Actinomycetes</taxon>
        <taxon>Streptosporangiales</taxon>
        <taxon>Streptosporangiaceae</taxon>
        <taxon>Planomonospora</taxon>
    </lineage>
</organism>